<dbReference type="RefSeq" id="WP_141359172.1">
    <property type="nucleotide sequence ID" value="NZ_BAAAWM010000001.1"/>
</dbReference>
<dbReference type="Proteomes" id="UP000316242">
    <property type="component" value="Unassembled WGS sequence"/>
</dbReference>
<name>A0ABQ0RQD9_GLUNI</name>
<feature type="domain" description="YdhG-like" evidence="2">
    <location>
        <begin position="26"/>
        <end position="131"/>
    </location>
</feature>
<proteinExistence type="predicted"/>
<evidence type="ECO:0000313" key="3">
    <source>
        <dbReference type="EMBL" id="GEC13975.1"/>
    </source>
</evidence>
<gene>
    <name evidence="3" type="ORF">ANI01nite_31780</name>
</gene>
<organism evidence="3 4">
    <name type="scientific">Glutamicibacter nicotianae</name>
    <name type="common">Arthrobacter nicotianae</name>
    <dbReference type="NCBI Taxonomy" id="37929"/>
    <lineage>
        <taxon>Bacteria</taxon>
        <taxon>Bacillati</taxon>
        <taxon>Actinomycetota</taxon>
        <taxon>Actinomycetes</taxon>
        <taxon>Micrococcales</taxon>
        <taxon>Micrococcaceae</taxon>
        <taxon>Glutamicibacter</taxon>
    </lineage>
</organism>
<keyword evidence="4" id="KW-1185">Reference proteome</keyword>
<feature type="region of interest" description="Disordered" evidence="1">
    <location>
        <begin position="1"/>
        <end position="20"/>
    </location>
</feature>
<comment type="caution">
    <text evidence="3">The sequence shown here is derived from an EMBL/GenBank/DDBJ whole genome shotgun (WGS) entry which is preliminary data.</text>
</comment>
<sequence length="166" mass="18009">MASKQPAMSPSDLPIAPVLDRATGPRRAEADELLALFKEISGDEPVVWAGRILGFGQYEYRYESGHGGIAPLLAFAPGPSHHTIYLASGFAERWPELLEKLGKHRSSKACLYLTRLASVDQAILRELIEKSLQATLSDDTTMNSCFNCLRPAPAGVPAEGLRNEGC</sequence>
<protein>
    <recommendedName>
        <fullName evidence="2">YdhG-like domain-containing protein</fullName>
    </recommendedName>
</protein>
<evidence type="ECO:0000313" key="4">
    <source>
        <dbReference type="Proteomes" id="UP000316242"/>
    </source>
</evidence>
<evidence type="ECO:0000259" key="2">
    <source>
        <dbReference type="Pfam" id="PF08818"/>
    </source>
</evidence>
<dbReference type="InterPro" id="IPR014922">
    <property type="entry name" value="YdhG-like"/>
</dbReference>
<evidence type="ECO:0000256" key="1">
    <source>
        <dbReference type="SAM" id="MobiDB-lite"/>
    </source>
</evidence>
<dbReference type="Pfam" id="PF08818">
    <property type="entry name" value="DUF1801"/>
    <property type="match status" value="1"/>
</dbReference>
<reference evidence="3 4" key="1">
    <citation type="submission" date="2019-06" db="EMBL/GenBank/DDBJ databases">
        <title>Whole genome shotgun sequence of Glutamicibacter nicotianae NBRC 14234.</title>
        <authorList>
            <person name="Hosoyama A."/>
            <person name="Uohara A."/>
            <person name="Ohji S."/>
            <person name="Ichikawa N."/>
        </authorList>
    </citation>
    <scope>NUCLEOTIDE SEQUENCE [LARGE SCALE GENOMIC DNA]</scope>
    <source>
        <strain evidence="3 4">NBRC 14234</strain>
    </source>
</reference>
<dbReference type="EMBL" id="BJNE01000025">
    <property type="protein sequence ID" value="GEC13975.1"/>
    <property type="molecule type" value="Genomic_DNA"/>
</dbReference>
<accession>A0ABQ0RQD9</accession>